<reference evidence="1" key="2">
    <citation type="submission" date="2022-06" db="UniProtKB">
        <authorList>
            <consortium name="EnsemblMetazoa"/>
        </authorList>
    </citation>
    <scope>IDENTIFICATION</scope>
    <source>
        <strain evidence="1">PS312</strain>
    </source>
</reference>
<organism evidence="1 2">
    <name type="scientific">Pristionchus pacificus</name>
    <name type="common">Parasitic nematode worm</name>
    <dbReference type="NCBI Taxonomy" id="54126"/>
    <lineage>
        <taxon>Eukaryota</taxon>
        <taxon>Metazoa</taxon>
        <taxon>Ecdysozoa</taxon>
        <taxon>Nematoda</taxon>
        <taxon>Chromadorea</taxon>
        <taxon>Rhabditida</taxon>
        <taxon>Rhabditina</taxon>
        <taxon>Diplogasteromorpha</taxon>
        <taxon>Diplogasteroidea</taxon>
        <taxon>Neodiplogasteridae</taxon>
        <taxon>Pristionchus</taxon>
    </lineage>
</organism>
<evidence type="ECO:0000313" key="1">
    <source>
        <dbReference type="EnsemblMetazoa" id="PPA45532.1"/>
    </source>
</evidence>
<keyword evidence="2" id="KW-1185">Reference proteome</keyword>
<dbReference type="AlphaFoldDB" id="A0A2A6C1G4"/>
<proteinExistence type="predicted"/>
<reference evidence="2" key="1">
    <citation type="journal article" date="2008" name="Nat. Genet.">
        <title>The Pristionchus pacificus genome provides a unique perspective on nematode lifestyle and parasitism.</title>
        <authorList>
            <person name="Dieterich C."/>
            <person name="Clifton S.W."/>
            <person name="Schuster L.N."/>
            <person name="Chinwalla A."/>
            <person name="Delehaunty K."/>
            <person name="Dinkelacker I."/>
            <person name="Fulton L."/>
            <person name="Fulton R."/>
            <person name="Godfrey J."/>
            <person name="Minx P."/>
            <person name="Mitreva M."/>
            <person name="Roeseler W."/>
            <person name="Tian H."/>
            <person name="Witte H."/>
            <person name="Yang S.P."/>
            <person name="Wilson R.K."/>
            <person name="Sommer R.J."/>
        </authorList>
    </citation>
    <scope>NUCLEOTIDE SEQUENCE [LARGE SCALE GENOMIC DNA]</scope>
    <source>
        <strain evidence="2">PS312</strain>
    </source>
</reference>
<dbReference type="Proteomes" id="UP000005239">
    <property type="component" value="Unassembled WGS sequence"/>
</dbReference>
<name>A0A2A6C1G4_PRIPA</name>
<protein>
    <submittedName>
        <fullName evidence="1">Uncharacterized protein</fullName>
    </submittedName>
</protein>
<accession>A0A2A6C1G4</accession>
<sequence>MPSSSLVEKAMETNDESTPISSLTLWDSSLIDPMIDSATTQGDECDSDEYRDCIGGEIGSESLSCFGEKFLHGERMY</sequence>
<dbReference type="EnsemblMetazoa" id="PPA45532.1">
    <property type="protein sequence ID" value="PPA45532.1"/>
    <property type="gene ID" value="WBGene00283901"/>
</dbReference>
<evidence type="ECO:0000313" key="2">
    <source>
        <dbReference type="Proteomes" id="UP000005239"/>
    </source>
</evidence>
<accession>A0A8R1Z423</accession>
<gene>
    <name evidence="1" type="primary">WBGene00283901</name>
</gene>